<dbReference type="EMBL" id="CP120682">
    <property type="protein sequence ID" value="WKN38906.1"/>
    <property type="molecule type" value="Genomic_DNA"/>
</dbReference>
<keyword evidence="3" id="KW-1003">Cell membrane</keyword>
<dbReference type="GO" id="GO:0005254">
    <property type="term" value="F:chloride channel activity"/>
    <property type="evidence" value="ECO:0007669"/>
    <property type="project" value="InterPro"/>
</dbReference>
<evidence type="ECO:0000313" key="10">
    <source>
        <dbReference type="EMBL" id="WKN38906.1"/>
    </source>
</evidence>
<dbReference type="Pfam" id="PF25539">
    <property type="entry name" value="Bestrophin_2"/>
    <property type="match status" value="1"/>
</dbReference>
<keyword evidence="5 9" id="KW-1133">Transmembrane helix</keyword>
<dbReference type="PANTHER" id="PTHR33281:SF19">
    <property type="entry name" value="VOLTAGE-DEPENDENT ANION CHANNEL-FORMING PROTEIN YNEE"/>
    <property type="match status" value="1"/>
</dbReference>
<proteinExistence type="inferred from homology"/>
<evidence type="ECO:0000256" key="9">
    <source>
        <dbReference type="SAM" id="Phobius"/>
    </source>
</evidence>
<name>A0AA49JFT7_9BACT</name>
<evidence type="ECO:0000256" key="2">
    <source>
        <dbReference type="ARBA" id="ARBA00022448"/>
    </source>
</evidence>
<reference evidence="10" key="1">
    <citation type="journal article" date="2023" name="Comput. Struct. Biotechnol. J.">
        <title>Discovery of a novel marine Bacteroidetes with a rich repertoire of carbohydrate-active enzymes.</title>
        <authorList>
            <person name="Chen B."/>
            <person name="Liu G."/>
            <person name="Chen Q."/>
            <person name="Wang H."/>
            <person name="Liu L."/>
            <person name="Tang K."/>
        </authorList>
    </citation>
    <scope>NUCLEOTIDE SEQUENCE</scope>
    <source>
        <strain evidence="10">TK19036</strain>
    </source>
</reference>
<feature type="transmembrane region" description="Helical" evidence="9">
    <location>
        <begin position="12"/>
        <end position="32"/>
    </location>
</feature>
<reference evidence="10" key="2">
    <citation type="journal article" date="2024" name="Antonie Van Leeuwenhoek">
        <title>Roseihalotalea indica gen. nov., sp. nov., a halophilic Bacteroidetes from mesopelagic Southwest Indian Ocean with higher carbohydrate metabolic potential.</title>
        <authorList>
            <person name="Chen B."/>
            <person name="Zhang M."/>
            <person name="Lin D."/>
            <person name="Ye J."/>
            <person name="Tang K."/>
        </authorList>
    </citation>
    <scope>NUCLEOTIDE SEQUENCE</scope>
    <source>
        <strain evidence="10">TK19036</strain>
    </source>
</reference>
<keyword evidence="2" id="KW-0813">Transport</keyword>
<dbReference type="AlphaFoldDB" id="A0AA49JFT7"/>
<comment type="subcellular location">
    <subcellularLocation>
        <location evidence="1">Cell membrane</location>
        <topology evidence="1">Multi-pass membrane protein</topology>
    </subcellularLocation>
</comment>
<evidence type="ECO:0000256" key="3">
    <source>
        <dbReference type="ARBA" id="ARBA00022475"/>
    </source>
</evidence>
<evidence type="ECO:0000256" key="6">
    <source>
        <dbReference type="ARBA" id="ARBA00023065"/>
    </source>
</evidence>
<evidence type="ECO:0000256" key="8">
    <source>
        <dbReference type="ARBA" id="ARBA00034708"/>
    </source>
</evidence>
<keyword evidence="4 9" id="KW-0812">Transmembrane</keyword>
<dbReference type="InterPro" id="IPR044669">
    <property type="entry name" value="YneE/VCCN1/2-like"/>
</dbReference>
<dbReference type="PANTHER" id="PTHR33281">
    <property type="entry name" value="UPF0187 PROTEIN YNEE"/>
    <property type="match status" value="1"/>
</dbReference>
<evidence type="ECO:0000256" key="7">
    <source>
        <dbReference type="ARBA" id="ARBA00023136"/>
    </source>
</evidence>
<accession>A0AA49JFT7</accession>
<evidence type="ECO:0000256" key="5">
    <source>
        <dbReference type="ARBA" id="ARBA00022989"/>
    </source>
</evidence>
<keyword evidence="7 9" id="KW-0472">Membrane</keyword>
<feature type="transmembrane region" description="Helical" evidence="9">
    <location>
        <begin position="228"/>
        <end position="246"/>
    </location>
</feature>
<feature type="transmembrane region" description="Helical" evidence="9">
    <location>
        <begin position="44"/>
        <end position="62"/>
    </location>
</feature>
<feature type="transmembrane region" description="Helical" evidence="9">
    <location>
        <begin position="252"/>
        <end position="271"/>
    </location>
</feature>
<sequence length="319" mass="37848">MIVSRNIKWRHVFYYTWRSMLYFFLLSLTVYILHIEFDVKQLSIPFNAVATLSTALAIYLGFKNNNAYDRWWEARKIWGLLVNYSRAWGRQALTLPVLPMGGTEFELRAWQKKVIYRHIAFVHALRVFLRKKHDYNQNGVVELIEESNRFEDIRDFLSPEEFEEARTKRNPPNYLLLLQSDDLREAYKQGWLSDYRFTQLEATLTEFNNHQGRSERIKNTPLPRAYSFYSRVFVFLHGTLVPLAFIEDLGWLNIPLSLIINFVFLALDQIGERTEDPFENRMEDTPLTNISVTIEENLKEMYGDNRLPKKPEPMEGVVF</sequence>
<organism evidence="10">
    <name type="scientific">Roseihalotalea indica</name>
    <dbReference type="NCBI Taxonomy" id="2867963"/>
    <lineage>
        <taxon>Bacteria</taxon>
        <taxon>Pseudomonadati</taxon>
        <taxon>Bacteroidota</taxon>
        <taxon>Cytophagia</taxon>
        <taxon>Cytophagales</taxon>
        <taxon>Catalimonadaceae</taxon>
        <taxon>Roseihalotalea</taxon>
    </lineage>
</organism>
<evidence type="ECO:0000256" key="1">
    <source>
        <dbReference type="ARBA" id="ARBA00004651"/>
    </source>
</evidence>
<keyword evidence="6" id="KW-0406">Ion transport</keyword>
<protein>
    <submittedName>
        <fullName evidence="10">Bestrophin family ion channel</fullName>
    </submittedName>
</protein>
<dbReference type="GO" id="GO:0005886">
    <property type="term" value="C:plasma membrane"/>
    <property type="evidence" value="ECO:0007669"/>
    <property type="project" value="UniProtKB-SubCell"/>
</dbReference>
<evidence type="ECO:0000256" key="4">
    <source>
        <dbReference type="ARBA" id="ARBA00022692"/>
    </source>
</evidence>
<comment type="similarity">
    <text evidence="8">Belongs to the anion channel-forming bestrophin (TC 1.A.46) family.</text>
</comment>
<gene>
    <name evidence="10" type="ORF">K4G66_09340</name>
</gene>